<evidence type="ECO:0000313" key="7">
    <source>
        <dbReference type="Proteomes" id="UP000007797"/>
    </source>
</evidence>
<keyword evidence="4" id="KW-0732">Signal</keyword>
<sequence>MPNAFIQKYLISDKISLKREQTCYEQHREIATLEEDVIINLKPQRFNNQSVHSHHQEYYSYHIFVFGDLLATNALQQPKTIVDPWIVDDRLWLYQAILNGTHVPTLFGNDNKGNYLYGLDIQMGWQFQSGRLNDHQQQAIPLTAWWGDMNYYLSVIPYLGALRVGLVPQVTITWPSINSTNIAGKFCTNYVLCSSNVKDIVDDWVDYFTLIQQFQQTPPTNLTTAKTQLLTVMWKAHTSSIEYAATMFPSELALLGSKESKFGNGWGNFVEVLAIIQFETNFTQVTEFSTSLPPRRLRFFDIPPFIVDMTKEQNNVVASILGVNEMVTKLPLVWSAFLETLKLMMKNPQCQTLISNAFQSYLSSPFSTLIETFLEILKGFVLLIVLLIKSVNGFRRGHMIDHSISRDSSIPNDIEICIQPPKRDSEFANRFDEKSGEGFLTWSLINQFYERSGDIQDLFVSLNLCNPALMSHSMLLSVSHFYIPKNDGDRHQQ</sequence>
<dbReference type="PANTHER" id="PTHR18820">
    <property type="entry name" value="LEG1"/>
    <property type="match status" value="1"/>
</dbReference>
<proteinExistence type="inferred from homology"/>
<dbReference type="EMBL" id="GL883018">
    <property type="protein sequence ID" value="EGG18540.1"/>
    <property type="molecule type" value="Genomic_DNA"/>
</dbReference>
<gene>
    <name evidence="6" type="ORF">DFA_04034</name>
</gene>
<keyword evidence="5" id="KW-0325">Glycoprotein</keyword>
<name>F4Q139_CACFS</name>
<evidence type="ECO:0000256" key="5">
    <source>
        <dbReference type="ARBA" id="ARBA00023180"/>
    </source>
</evidence>
<dbReference type="PANTHER" id="PTHR18820:SF1">
    <property type="entry name" value="PROTEIN LEG1 HOMOLOG"/>
    <property type="match status" value="1"/>
</dbReference>
<dbReference type="KEGG" id="dfa:DFA_04034"/>
<evidence type="ECO:0000256" key="2">
    <source>
        <dbReference type="ARBA" id="ARBA00009122"/>
    </source>
</evidence>
<dbReference type="RefSeq" id="XP_004366444.1">
    <property type="nucleotide sequence ID" value="XM_004366387.1"/>
</dbReference>
<dbReference type="GO" id="GO:0005615">
    <property type="term" value="C:extracellular space"/>
    <property type="evidence" value="ECO:0007669"/>
    <property type="project" value="TreeGrafter"/>
</dbReference>
<reference evidence="7" key="1">
    <citation type="journal article" date="2011" name="Genome Res.">
        <title>Phylogeny-wide analysis of social amoeba genomes highlights ancient origins for complex intercellular communication.</title>
        <authorList>
            <person name="Heidel A.J."/>
            <person name="Lawal H.M."/>
            <person name="Felder M."/>
            <person name="Schilde C."/>
            <person name="Helps N.R."/>
            <person name="Tunggal B."/>
            <person name="Rivero F."/>
            <person name="John U."/>
            <person name="Schleicher M."/>
            <person name="Eichinger L."/>
            <person name="Platzer M."/>
            <person name="Noegel A.A."/>
            <person name="Schaap P."/>
            <person name="Gloeckner G."/>
        </authorList>
    </citation>
    <scope>NUCLEOTIDE SEQUENCE [LARGE SCALE GENOMIC DNA]</scope>
    <source>
        <strain evidence="7">SH3</strain>
    </source>
</reference>
<accession>F4Q139</accession>
<evidence type="ECO:0000313" key="6">
    <source>
        <dbReference type="EMBL" id="EGG18540.1"/>
    </source>
</evidence>
<evidence type="ECO:0000256" key="1">
    <source>
        <dbReference type="ARBA" id="ARBA00004613"/>
    </source>
</evidence>
<protein>
    <submittedName>
        <fullName evidence="6">Uncharacterized protein</fullName>
    </submittedName>
</protein>
<organism evidence="6 7">
    <name type="scientific">Cavenderia fasciculata</name>
    <name type="common">Slime mold</name>
    <name type="synonym">Dictyostelium fasciculatum</name>
    <dbReference type="NCBI Taxonomy" id="261658"/>
    <lineage>
        <taxon>Eukaryota</taxon>
        <taxon>Amoebozoa</taxon>
        <taxon>Evosea</taxon>
        <taxon>Eumycetozoa</taxon>
        <taxon>Dictyostelia</taxon>
        <taxon>Acytosteliales</taxon>
        <taxon>Cavenderiaceae</taxon>
        <taxon>Cavenderia</taxon>
    </lineage>
</organism>
<evidence type="ECO:0000256" key="3">
    <source>
        <dbReference type="ARBA" id="ARBA00022525"/>
    </source>
</evidence>
<dbReference type="STRING" id="1054147.F4Q139"/>
<dbReference type="InterPro" id="IPR008499">
    <property type="entry name" value="Leg1"/>
</dbReference>
<dbReference type="Proteomes" id="UP000007797">
    <property type="component" value="Unassembled WGS sequence"/>
</dbReference>
<keyword evidence="7" id="KW-1185">Reference proteome</keyword>
<comment type="subcellular location">
    <subcellularLocation>
        <location evidence="1">Secreted</location>
    </subcellularLocation>
</comment>
<dbReference type="AlphaFoldDB" id="F4Q139"/>
<evidence type="ECO:0000256" key="4">
    <source>
        <dbReference type="ARBA" id="ARBA00022729"/>
    </source>
</evidence>
<dbReference type="OrthoDB" id="17046at2759"/>
<dbReference type="Pfam" id="PF05612">
    <property type="entry name" value="Leg1"/>
    <property type="match status" value="1"/>
</dbReference>
<keyword evidence="3" id="KW-0964">Secreted</keyword>
<comment type="similarity">
    <text evidence="2">Belongs to the LEG1 family.</text>
</comment>
<dbReference type="GeneID" id="14870288"/>